<name>A0A931FQ28_9HYPH</name>
<dbReference type="RefSeq" id="WP_196271027.1">
    <property type="nucleotide sequence ID" value="NZ_JADQDO010000002.1"/>
</dbReference>
<dbReference type="Pfam" id="PF01551">
    <property type="entry name" value="Peptidase_M23"/>
    <property type="match status" value="1"/>
</dbReference>
<keyword evidence="1" id="KW-0732">Signal</keyword>
<evidence type="ECO:0000313" key="4">
    <source>
        <dbReference type="Proteomes" id="UP000599312"/>
    </source>
</evidence>
<dbReference type="PROSITE" id="PS51257">
    <property type="entry name" value="PROKAR_LIPOPROTEIN"/>
    <property type="match status" value="1"/>
</dbReference>
<evidence type="ECO:0000259" key="2">
    <source>
        <dbReference type="Pfam" id="PF01551"/>
    </source>
</evidence>
<reference evidence="3" key="1">
    <citation type="submission" date="2020-11" db="EMBL/GenBank/DDBJ databases">
        <authorList>
            <person name="Kim M.K."/>
        </authorList>
    </citation>
    <scope>NUCLEOTIDE SEQUENCE</scope>
    <source>
        <strain evidence="3">BT350</strain>
    </source>
</reference>
<sequence>MRALSLSLFTLAAFACNASAQAQDISLRLPIACEVGRTCFVQHYVDRDPSPAAQDYHCGARTYDTHDGTDIRLTSMAAQRAGIDVLAAADGIVLRTREGVPDISVNLTDREKVSQIGCGNAAVIDHGNGWHTAYCHMAKGSLTVRSGQAVKAGEKIGQVGLSGLTEFPHLHFTVLKDNKAVDPFAYNAPEKSCGGGTALWDDTARRALPYEATNVLNKGFAPGPVTMEGIESGAAERDIPTTRAPALVAFVRAIGLKRGDEQILGLFDPDGKALAQNKADPLDGDKAQWFVFSGVKQPEGGFRPGLYRAVYRVMRDGKPAIEQAFGIALRP</sequence>
<dbReference type="Gene3D" id="2.70.70.10">
    <property type="entry name" value="Glucose Permease (Domain IIA)"/>
    <property type="match status" value="1"/>
</dbReference>
<dbReference type="InterPro" id="IPR016047">
    <property type="entry name" value="M23ase_b-sheet_dom"/>
</dbReference>
<dbReference type="PANTHER" id="PTHR21666">
    <property type="entry name" value="PEPTIDASE-RELATED"/>
    <property type="match status" value="1"/>
</dbReference>
<protein>
    <submittedName>
        <fullName evidence="3">M23 family metallopeptidase</fullName>
    </submittedName>
</protein>
<dbReference type="GO" id="GO:0004222">
    <property type="term" value="F:metalloendopeptidase activity"/>
    <property type="evidence" value="ECO:0007669"/>
    <property type="project" value="TreeGrafter"/>
</dbReference>
<dbReference type="CDD" id="cd12797">
    <property type="entry name" value="M23_peptidase"/>
    <property type="match status" value="1"/>
</dbReference>
<dbReference type="Proteomes" id="UP000599312">
    <property type="component" value="Unassembled WGS sequence"/>
</dbReference>
<dbReference type="PANTHER" id="PTHR21666:SF270">
    <property type="entry name" value="MUREIN HYDROLASE ACTIVATOR ENVC"/>
    <property type="match status" value="1"/>
</dbReference>
<feature type="signal peptide" evidence="1">
    <location>
        <begin position="1"/>
        <end position="22"/>
    </location>
</feature>
<evidence type="ECO:0000256" key="1">
    <source>
        <dbReference type="SAM" id="SignalP"/>
    </source>
</evidence>
<gene>
    <name evidence="3" type="ORF">I2H38_06610</name>
</gene>
<dbReference type="InterPro" id="IPR011055">
    <property type="entry name" value="Dup_hybrid_motif"/>
</dbReference>
<feature type="domain" description="M23ase beta-sheet core" evidence="2">
    <location>
        <begin position="66"/>
        <end position="183"/>
    </location>
</feature>
<dbReference type="SUPFAM" id="SSF51261">
    <property type="entry name" value="Duplicated hybrid motif"/>
    <property type="match status" value="1"/>
</dbReference>
<proteinExistence type="predicted"/>
<organism evidence="3 4">
    <name type="scientific">Microvirga alba</name>
    <dbReference type="NCBI Taxonomy" id="2791025"/>
    <lineage>
        <taxon>Bacteria</taxon>
        <taxon>Pseudomonadati</taxon>
        <taxon>Pseudomonadota</taxon>
        <taxon>Alphaproteobacteria</taxon>
        <taxon>Hyphomicrobiales</taxon>
        <taxon>Methylobacteriaceae</taxon>
        <taxon>Microvirga</taxon>
    </lineage>
</organism>
<feature type="chain" id="PRO_5037044293" evidence="1">
    <location>
        <begin position="23"/>
        <end position="331"/>
    </location>
</feature>
<keyword evidence="4" id="KW-1185">Reference proteome</keyword>
<dbReference type="InterPro" id="IPR050570">
    <property type="entry name" value="Cell_wall_metabolism_enzyme"/>
</dbReference>
<accession>A0A931FQ28</accession>
<dbReference type="AlphaFoldDB" id="A0A931FQ28"/>
<comment type="caution">
    <text evidence="3">The sequence shown here is derived from an EMBL/GenBank/DDBJ whole genome shotgun (WGS) entry which is preliminary data.</text>
</comment>
<evidence type="ECO:0000313" key="3">
    <source>
        <dbReference type="EMBL" id="MBF9233048.1"/>
    </source>
</evidence>
<dbReference type="EMBL" id="JADQDO010000002">
    <property type="protein sequence ID" value="MBF9233048.1"/>
    <property type="molecule type" value="Genomic_DNA"/>
</dbReference>